<accession>A0A9X1MR36</accession>
<dbReference type="Proteomes" id="UP001139103">
    <property type="component" value="Unassembled WGS sequence"/>
</dbReference>
<keyword evidence="2" id="KW-1133">Transmembrane helix</keyword>
<evidence type="ECO:0000313" key="4">
    <source>
        <dbReference type="Proteomes" id="UP001139103"/>
    </source>
</evidence>
<comment type="caution">
    <text evidence="3">The sequence shown here is derived from an EMBL/GenBank/DDBJ whole genome shotgun (WGS) entry which is preliminary data.</text>
</comment>
<keyword evidence="2" id="KW-0472">Membrane</keyword>
<protein>
    <recommendedName>
        <fullName evidence="5">DUF4190 domain-containing protein</fullName>
    </recommendedName>
</protein>
<keyword evidence="2" id="KW-0812">Transmembrane</keyword>
<evidence type="ECO:0000256" key="2">
    <source>
        <dbReference type="SAM" id="Phobius"/>
    </source>
</evidence>
<organism evidence="3 4">
    <name type="scientific">Blastopirellula sediminis</name>
    <dbReference type="NCBI Taxonomy" id="2894196"/>
    <lineage>
        <taxon>Bacteria</taxon>
        <taxon>Pseudomonadati</taxon>
        <taxon>Planctomycetota</taxon>
        <taxon>Planctomycetia</taxon>
        <taxon>Pirellulales</taxon>
        <taxon>Pirellulaceae</taxon>
        <taxon>Blastopirellula</taxon>
    </lineage>
</organism>
<proteinExistence type="predicted"/>
<evidence type="ECO:0008006" key="5">
    <source>
        <dbReference type="Google" id="ProtNLM"/>
    </source>
</evidence>
<keyword evidence="4" id="KW-1185">Reference proteome</keyword>
<gene>
    <name evidence="3" type="ORF">LOC68_23350</name>
</gene>
<dbReference type="RefSeq" id="WP_230223223.1">
    <property type="nucleotide sequence ID" value="NZ_JAJKFT010000010.1"/>
</dbReference>
<feature type="transmembrane region" description="Helical" evidence="2">
    <location>
        <begin position="27"/>
        <end position="50"/>
    </location>
</feature>
<evidence type="ECO:0000313" key="3">
    <source>
        <dbReference type="EMBL" id="MCC9631341.1"/>
    </source>
</evidence>
<feature type="transmembrane region" description="Helical" evidence="2">
    <location>
        <begin position="62"/>
        <end position="88"/>
    </location>
</feature>
<reference evidence="3" key="1">
    <citation type="submission" date="2021-11" db="EMBL/GenBank/DDBJ databases">
        <title>Genome sequence.</title>
        <authorList>
            <person name="Sun Q."/>
        </authorList>
    </citation>
    <scope>NUCLEOTIDE SEQUENCE</scope>
    <source>
        <strain evidence="3">JC732</strain>
    </source>
</reference>
<dbReference type="AlphaFoldDB" id="A0A9X1MR36"/>
<sequence>MADGTSPSPTTPAPSAKKREPRELTGFIVSLSGIMVCGFLAPIGMYLSYAEMRRNPNQYSKAGFILGIVGTILLVLSLVAVAVAFHYVSEQYNGANRMIEQMETADLADKLVNDFAAENRRLPDEQEAQQLFSQLGERGEGIDYKPGKHGSFTLTQSGADGKTGTDDDLEYPGFAPLPPPGEE</sequence>
<evidence type="ECO:0000256" key="1">
    <source>
        <dbReference type="SAM" id="MobiDB-lite"/>
    </source>
</evidence>
<feature type="region of interest" description="Disordered" evidence="1">
    <location>
        <begin position="139"/>
        <end position="183"/>
    </location>
</feature>
<name>A0A9X1MR36_9BACT</name>
<dbReference type="EMBL" id="JAJKFT010000010">
    <property type="protein sequence ID" value="MCC9631341.1"/>
    <property type="molecule type" value="Genomic_DNA"/>
</dbReference>